<dbReference type="Gene3D" id="3.10.310.70">
    <property type="match status" value="1"/>
</dbReference>
<dbReference type="Gene3D" id="3.20.20.140">
    <property type="entry name" value="Metal-dependent hydrolases"/>
    <property type="match status" value="1"/>
</dbReference>
<dbReference type="CDD" id="cd01300">
    <property type="entry name" value="YtcJ_like"/>
    <property type="match status" value="1"/>
</dbReference>
<keyword evidence="4" id="KW-1185">Reference proteome</keyword>
<evidence type="ECO:0000313" key="4">
    <source>
        <dbReference type="Proteomes" id="UP001500729"/>
    </source>
</evidence>
<evidence type="ECO:0000259" key="2">
    <source>
        <dbReference type="Pfam" id="PF07969"/>
    </source>
</evidence>
<dbReference type="InterPro" id="IPR033932">
    <property type="entry name" value="YtcJ-like"/>
</dbReference>
<dbReference type="InterPro" id="IPR032466">
    <property type="entry name" value="Metal_Hydrolase"/>
</dbReference>
<organism evidence="3 4">
    <name type="scientific">Saccharopolyspora erythraea</name>
    <name type="common">Streptomyces erythraeus</name>
    <dbReference type="NCBI Taxonomy" id="1836"/>
    <lineage>
        <taxon>Bacteria</taxon>
        <taxon>Bacillati</taxon>
        <taxon>Actinomycetota</taxon>
        <taxon>Actinomycetes</taxon>
        <taxon>Pseudonocardiales</taxon>
        <taxon>Pseudonocardiaceae</taxon>
        <taxon>Saccharopolyspora</taxon>
    </lineage>
</organism>
<proteinExistence type="predicted"/>
<dbReference type="InterPro" id="IPR013108">
    <property type="entry name" value="Amidohydro_3"/>
</dbReference>
<feature type="region of interest" description="Disordered" evidence="1">
    <location>
        <begin position="544"/>
        <end position="565"/>
    </location>
</feature>
<evidence type="ECO:0000256" key="1">
    <source>
        <dbReference type="SAM" id="MobiDB-lite"/>
    </source>
</evidence>
<evidence type="ECO:0000313" key="3">
    <source>
        <dbReference type="EMBL" id="GAA0517425.1"/>
    </source>
</evidence>
<dbReference type="SUPFAM" id="SSF51556">
    <property type="entry name" value="Metallo-dependent hydrolases"/>
    <property type="match status" value="1"/>
</dbReference>
<dbReference type="PANTHER" id="PTHR22642:SF2">
    <property type="entry name" value="PROTEIN LONG AFTER FAR-RED 3"/>
    <property type="match status" value="1"/>
</dbReference>
<dbReference type="EMBL" id="BAAAGS010000007">
    <property type="protein sequence ID" value="GAA0517425.1"/>
    <property type="molecule type" value="Genomic_DNA"/>
</dbReference>
<accession>A0ABN1CE81</accession>
<dbReference type="PANTHER" id="PTHR22642">
    <property type="entry name" value="IMIDAZOLONEPROPIONASE"/>
    <property type="match status" value="1"/>
</dbReference>
<dbReference type="Gene3D" id="2.30.40.10">
    <property type="entry name" value="Urease, subunit C, domain 1"/>
    <property type="match status" value="1"/>
</dbReference>
<feature type="domain" description="Amidohydrolase 3" evidence="2">
    <location>
        <begin position="46"/>
        <end position="536"/>
    </location>
</feature>
<reference evidence="3 4" key="1">
    <citation type="journal article" date="2019" name="Int. J. Syst. Evol. Microbiol.">
        <title>The Global Catalogue of Microorganisms (GCM) 10K type strain sequencing project: providing services to taxonomists for standard genome sequencing and annotation.</title>
        <authorList>
            <consortium name="The Broad Institute Genomics Platform"/>
            <consortium name="The Broad Institute Genome Sequencing Center for Infectious Disease"/>
            <person name="Wu L."/>
            <person name="Ma J."/>
        </authorList>
    </citation>
    <scope>NUCLEOTIDE SEQUENCE [LARGE SCALE GENOMIC DNA]</scope>
    <source>
        <strain evidence="3 4">JCM 10303</strain>
    </source>
</reference>
<dbReference type="Proteomes" id="UP001500729">
    <property type="component" value="Unassembled WGS sequence"/>
</dbReference>
<dbReference type="RefSeq" id="WP_009942242.1">
    <property type="nucleotide sequence ID" value="NZ_BAAAGS010000007.1"/>
</dbReference>
<gene>
    <name evidence="3" type="ORF">GCM10009533_15680</name>
</gene>
<dbReference type="SUPFAM" id="SSF51338">
    <property type="entry name" value="Composite domain of metallo-dependent hydrolases"/>
    <property type="match status" value="1"/>
</dbReference>
<sequence length="565" mass="59554">MLDLLLRNAVVRTMDDRRPTASAVGILAGRVVGLDEEVAQAPARTVVDCDGAVLLPGFGDAHNHMAWYGMALSEVDLTGCATLEEVHTAVARRAAGLDHDAWVVGSGYDDTVLGAHPHRAELDRAGGGRPVWLKHRSGHMCSVSSEVLRRAGVLDGTAEVPEGGVVARDAAGSPTGLLEERAQQLVNALVTPVPAGELADAVARAARNYVAEGLTHVVEAGIGGGFIGRSPIELAAYQLARERGELPLRVQLMVAGDALHPLAGHRDDDLRVGLDLGIRTGFGDDHLRIGPMKIFLDGSMVGRTAALTEPFCDHAHGSGYFQSDPAAMRRLVVDAHRSGWRVAAHAIGDSAVDVAIEAFAAAQRAYPRPGVRHRVEHAGLVRPGQISRLAELGLIPVPQARFLHEIGDTMFDAVGPDRAPWLYRHRSFLDAGLRVPGSSDRPVAAGAPLLGVQSMVERTSRTGRLLGERERVTAEQALRAYTTEAAWASCEESDRGRLAAGMHADLVVLGADPLGVPTSRIGSVPVVATFVAGRCAHGADWVDSRITGASPQPSPSPATPSGAAR</sequence>
<comment type="caution">
    <text evidence="3">The sequence shown here is derived from an EMBL/GenBank/DDBJ whole genome shotgun (WGS) entry which is preliminary data.</text>
</comment>
<dbReference type="InterPro" id="IPR011059">
    <property type="entry name" value="Metal-dep_hydrolase_composite"/>
</dbReference>
<name>A0ABN1CE81_SACER</name>
<protein>
    <submittedName>
        <fullName evidence="3">Amidohydrolase</fullName>
    </submittedName>
</protein>
<dbReference type="Pfam" id="PF07969">
    <property type="entry name" value="Amidohydro_3"/>
    <property type="match status" value="1"/>
</dbReference>